<reference evidence="2 3" key="1">
    <citation type="journal article" date="2016" name="Sci. Rep.">
        <title>Penicillium arizonense, a new, genome sequenced fungal species, reveals a high chemical diversity in secreted metabolites.</title>
        <authorList>
            <person name="Grijseels S."/>
            <person name="Nielsen J.C."/>
            <person name="Randelovic M."/>
            <person name="Nielsen J."/>
            <person name="Nielsen K.F."/>
            <person name="Workman M."/>
            <person name="Frisvad J.C."/>
        </authorList>
    </citation>
    <scope>NUCLEOTIDE SEQUENCE [LARGE SCALE GENOMIC DNA]</scope>
    <source>
        <strain evidence="2 3">CBS 141311</strain>
    </source>
</reference>
<protein>
    <submittedName>
        <fullName evidence="2">Uncharacterized protein</fullName>
    </submittedName>
</protein>
<accession>A0A1F5L7N3</accession>
<dbReference type="EMBL" id="LXJU01000022">
    <property type="protein sequence ID" value="OGE49248.1"/>
    <property type="molecule type" value="Genomic_DNA"/>
</dbReference>
<evidence type="ECO:0000256" key="1">
    <source>
        <dbReference type="SAM" id="MobiDB-lite"/>
    </source>
</evidence>
<comment type="caution">
    <text evidence="2">The sequence shown here is derived from an EMBL/GenBank/DDBJ whole genome shotgun (WGS) entry which is preliminary data.</text>
</comment>
<feature type="region of interest" description="Disordered" evidence="1">
    <location>
        <begin position="203"/>
        <end position="228"/>
    </location>
</feature>
<name>A0A1F5L7N3_PENAI</name>
<dbReference type="Proteomes" id="UP000177622">
    <property type="component" value="Unassembled WGS sequence"/>
</dbReference>
<dbReference type="RefSeq" id="XP_022484700.1">
    <property type="nucleotide sequence ID" value="XM_022635453.1"/>
</dbReference>
<sequence>MSEEQDHERVPSIGELDASLDAYWASHGRPSLLMGDGKTDDALAGRRLPLQYVNGLNSHPLPNLYPFYPVRGHDVSDLRCNPFQESGFTSHGVFTHQDELIPVASRRQPPILPGNRHVHEAPSPSIIDFDLPPSENGTPTPQPSTARLSRTSTPEVFVTFSDVAAHTAKCDEGNERNRDGMSRCNTCGWQICRACINRRAGDRGHSSFGSMHVEEPSRRRRAGSTPRQGILGSGSLKHMSAEACAAETLVNLGSASTSAPADGTRAGNIASDGRFGALPFRGRERSRDEVDVSWSDSEVTLSPGTERGSVSRHVDEPEVPIGEDGLPLQYQIARRNPERRARPSSRMAE</sequence>
<dbReference type="GeneID" id="34580187"/>
<evidence type="ECO:0000313" key="3">
    <source>
        <dbReference type="Proteomes" id="UP000177622"/>
    </source>
</evidence>
<keyword evidence="3" id="KW-1185">Reference proteome</keyword>
<dbReference type="OrthoDB" id="4755622at2759"/>
<evidence type="ECO:0000313" key="2">
    <source>
        <dbReference type="EMBL" id="OGE49248.1"/>
    </source>
</evidence>
<dbReference type="AlphaFoldDB" id="A0A1F5L7N3"/>
<organism evidence="2 3">
    <name type="scientific">Penicillium arizonense</name>
    <dbReference type="NCBI Taxonomy" id="1835702"/>
    <lineage>
        <taxon>Eukaryota</taxon>
        <taxon>Fungi</taxon>
        <taxon>Dikarya</taxon>
        <taxon>Ascomycota</taxon>
        <taxon>Pezizomycotina</taxon>
        <taxon>Eurotiomycetes</taxon>
        <taxon>Eurotiomycetidae</taxon>
        <taxon>Eurotiales</taxon>
        <taxon>Aspergillaceae</taxon>
        <taxon>Penicillium</taxon>
    </lineage>
</organism>
<proteinExistence type="predicted"/>
<feature type="region of interest" description="Disordered" evidence="1">
    <location>
        <begin position="286"/>
        <end position="326"/>
    </location>
</feature>
<gene>
    <name evidence="2" type="ORF">PENARI_c022G11165</name>
</gene>
<feature type="region of interest" description="Disordered" evidence="1">
    <location>
        <begin position="128"/>
        <end position="151"/>
    </location>
</feature>
<feature type="compositionally biased region" description="Polar residues" evidence="1">
    <location>
        <begin position="135"/>
        <end position="151"/>
    </location>
</feature>
<feature type="compositionally biased region" description="Polar residues" evidence="1">
    <location>
        <begin position="294"/>
        <end position="303"/>
    </location>
</feature>